<evidence type="ECO:0000313" key="2">
    <source>
        <dbReference type="Proteomes" id="UP001159363"/>
    </source>
</evidence>
<accession>A0ABQ9GCV5</accession>
<reference evidence="1 2" key="1">
    <citation type="submission" date="2023-02" db="EMBL/GenBank/DDBJ databases">
        <title>LHISI_Scaffold_Assembly.</title>
        <authorList>
            <person name="Stuart O.P."/>
            <person name="Cleave R."/>
            <person name="Magrath M.J.L."/>
            <person name="Mikheyev A.S."/>
        </authorList>
    </citation>
    <scope>NUCLEOTIDE SEQUENCE [LARGE SCALE GENOMIC DNA]</scope>
    <source>
        <strain evidence="1">Daus_M_001</strain>
        <tissue evidence="1">Leg muscle</tissue>
    </source>
</reference>
<proteinExistence type="predicted"/>
<keyword evidence="2" id="KW-1185">Reference proteome</keyword>
<name>A0ABQ9GCV5_9NEOP</name>
<organism evidence="1 2">
    <name type="scientific">Dryococelus australis</name>
    <dbReference type="NCBI Taxonomy" id="614101"/>
    <lineage>
        <taxon>Eukaryota</taxon>
        <taxon>Metazoa</taxon>
        <taxon>Ecdysozoa</taxon>
        <taxon>Arthropoda</taxon>
        <taxon>Hexapoda</taxon>
        <taxon>Insecta</taxon>
        <taxon>Pterygota</taxon>
        <taxon>Neoptera</taxon>
        <taxon>Polyneoptera</taxon>
        <taxon>Phasmatodea</taxon>
        <taxon>Verophasmatodea</taxon>
        <taxon>Anareolatae</taxon>
        <taxon>Phasmatidae</taxon>
        <taxon>Eurycanthinae</taxon>
        <taxon>Dryococelus</taxon>
    </lineage>
</organism>
<dbReference type="Proteomes" id="UP001159363">
    <property type="component" value="Chromosome 12"/>
</dbReference>
<protein>
    <submittedName>
        <fullName evidence="1">Uncharacterized protein</fullName>
    </submittedName>
</protein>
<evidence type="ECO:0000313" key="1">
    <source>
        <dbReference type="EMBL" id="KAJ8870201.1"/>
    </source>
</evidence>
<dbReference type="EMBL" id="JARBHB010000013">
    <property type="protein sequence ID" value="KAJ8870201.1"/>
    <property type="molecule type" value="Genomic_DNA"/>
</dbReference>
<comment type="caution">
    <text evidence="1">The sequence shown here is derived from an EMBL/GenBank/DDBJ whole genome shotgun (WGS) entry which is preliminary data.</text>
</comment>
<sequence length="325" mass="34674">MSSSPNAEWGRGGVAVRLLASRLGKPGSIPGGVAPRFSHVGIVPDDGAGWRVFSRISRFPRPFIPALLHTHLASPSSSLQSSVLTAAQISSLTLALKPAGAYINERTTRSASPIRHQVAGASGLRVCKRSGGGALVHPSCCIAEVSVNIIKLFIGRCPSFIADQIEQYSVLLSLQVSYWFKFVQGVSYKLRANGDRKSNVHMFEVYSAFFAKFELPRPRYRRSSTPLAPQADMPANTTAPSAGHFQLCDACSPRLGPVVNGQSLSFPALRRWRLGERCERACGVAKGTALGPSAGSSAAEAIPALAECMPLTHTAGRAKVKIPRN</sequence>
<gene>
    <name evidence="1" type="ORF">PR048_029217</name>
</gene>